<sequence length="212" mass="23862">MPRSFAVRMGRRSGPRPLSSTGAYNTAKARWSEFKRAMDAAWTERALTIHMKLGVKAETPLVESRIRVAETRCTHQEATHLKCCLQQMGTRGREIRPVQGGLQRCNKSATPRVSLGNLHGIDPPFTVVEIKNALKAFHPRKALGINGFTSDMCQAVIFRKLRLFLGVANKCFELGDFPRAWMMAAIKLIPKPDKDDYTRPKFYRPIGLVPVL</sequence>
<name>A0A4C1VDN0_EUMVA</name>
<accession>A0A4C1VDN0</accession>
<evidence type="ECO:0000256" key="1">
    <source>
        <dbReference type="SAM" id="MobiDB-lite"/>
    </source>
</evidence>
<dbReference type="Proteomes" id="UP000299102">
    <property type="component" value="Unassembled WGS sequence"/>
</dbReference>
<proteinExistence type="predicted"/>
<keyword evidence="2" id="KW-0808">Transferase</keyword>
<keyword evidence="2" id="KW-0695">RNA-directed DNA polymerase</keyword>
<feature type="region of interest" description="Disordered" evidence="1">
    <location>
        <begin position="1"/>
        <end position="22"/>
    </location>
</feature>
<evidence type="ECO:0000313" key="2">
    <source>
        <dbReference type="EMBL" id="GBP36699.1"/>
    </source>
</evidence>
<reference evidence="2 3" key="1">
    <citation type="journal article" date="2019" name="Commun. Biol.">
        <title>The bagworm genome reveals a unique fibroin gene that provides high tensile strength.</title>
        <authorList>
            <person name="Kono N."/>
            <person name="Nakamura H."/>
            <person name="Ohtoshi R."/>
            <person name="Tomita M."/>
            <person name="Numata K."/>
            <person name="Arakawa K."/>
        </authorList>
    </citation>
    <scope>NUCLEOTIDE SEQUENCE [LARGE SCALE GENOMIC DNA]</scope>
</reference>
<keyword evidence="3" id="KW-1185">Reference proteome</keyword>
<keyword evidence="2" id="KW-0548">Nucleotidyltransferase</keyword>
<protein>
    <submittedName>
        <fullName evidence="2">LINE-1 reverse transcriptase homolog</fullName>
    </submittedName>
</protein>
<comment type="caution">
    <text evidence="2">The sequence shown here is derived from an EMBL/GenBank/DDBJ whole genome shotgun (WGS) entry which is preliminary data.</text>
</comment>
<dbReference type="EMBL" id="BGZK01000321">
    <property type="protein sequence ID" value="GBP36699.1"/>
    <property type="molecule type" value="Genomic_DNA"/>
</dbReference>
<dbReference type="AlphaFoldDB" id="A0A4C1VDN0"/>
<evidence type="ECO:0000313" key="3">
    <source>
        <dbReference type="Proteomes" id="UP000299102"/>
    </source>
</evidence>
<dbReference type="GO" id="GO:0003964">
    <property type="term" value="F:RNA-directed DNA polymerase activity"/>
    <property type="evidence" value="ECO:0007669"/>
    <property type="project" value="UniProtKB-KW"/>
</dbReference>
<dbReference type="OrthoDB" id="411871at2759"/>
<organism evidence="2 3">
    <name type="scientific">Eumeta variegata</name>
    <name type="common">Bagworm moth</name>
    <name type="synonym">Eumeta japonica</name>
    <dbReference type="NCBI Taxonomy" id="151549"/>
    <lineage>
        <taxon>Eukaryota</taxon>
        <taxon>Metazoa</taxon>
        <taxon>Ecdysozoa</taxon>
        <taxon>Arthropoda</taxon>
        <taxon>Hexapoda</taxon>
        <taxon>Insecta</taxon>
        <taxon>Pterygota</taxon>
        <taxon>Neoptera</taxon>
        <taxon>Endopterygota</taxon>
        <taxon>Lepidoptera</taxon>
        <taxon>Glossata</taxon>
        <taxon>Ditrysia</taxon>
        <taxon>Tineoidea</taxon>
        <taxon>Psychidae</taxon>
        <taxon>Oiketicinae</taxon>
        <taxon>Eumeta</taxon>
    </lineage>
</organism>
<gene>
    <name evidence="2" type="ORF">EVAR_35285_1</name>
</gene>